<name>A0A8D8A0A7_CULPI</name>
<dbReference type="AlphaFoldDB" id="A0A8D8A0A7"/>
<proteinExistence type="predicted"/>
<dbReference type="EMBL" id="HBUE01005989">
    <property type="protein sequence ID" value="CAG6446065.1"/>
    <property type="molecule type" value="Transcribed_RNA"/>
</dbReference>
<reference evidence="1" key="1">
    <citation type="submission" date="2021-05" db="EMBL/GenBank/DDBJ databases">
        <authorList>
            <person name="Alioto T."/>
            <person name="Alioto T."/>
            <person name="Gomez Garrido J."/>
        </authorList>
    </citation>
    <scope>NUCLEOTIDE SEQUENCE</scope>
</reference>
<protein>
    <submittedName>
        <fullName evidence="1">(northern house mosquito) hypothetical protein</fullName>
    </submittedName>
</protein>
<evidence type="ECO:0000313" key="1">
    <source>
        <dbReference type="EMBL" id="CAG6446062.1"/>
    </source>
</evidence>
<organism evidence="1">
    <name type="scientific">Culex pipiens</name>
    <name type="common">House mosquito</name>
    <dbReference type="NCBI Taxonomy" id="7175"/>
    <lineage>
        <taxon>Eukaryota</taxon>
        <taxon>Metazoa</taxon>
        <taxon>Ecdysozoa</taxon>
        <taxon>Arthropoda</taxon>
        <taxon>Hexapoda</taxon>
        <taxon>Insecta</taxon>
        <taxon>Pterygota</taxon>
        <taxon>Neoptera</taxon>
        <taxon>Endopterygota</taxon>
        <taxon>Diptera</taxon>
        <taxon>Nematocera</taxon>
        <taxon>Culicoidea</taxon>
        <taxon>Culicidae</taxon>
        <taxon>Culicinae</taxon>
        <taxon>Culicini</taxon>
        <taxon>Culex</taxon>
        <taxon>Culex</taxon>
    </lineage>
</organism>
<dbReference type="EMBL" id="HBUE01005984">
    <property type="protein sequence ID" value="CAG6446062.1"/>
    <property type="molecule type" value="Transcribed_RNA"/>
</dbReference>
<accession>A0A8D8A0A7</accession>
<sequence length="262" mass="28897">MSVPAVKKHRSCIGYLGMGWLNAIRKDSNEIYREVLGWDPASSVARNVFDNRHRSVELVVLEAVVLLAVRDELFLVHRFLILIPSLYPRFLHGIQYSSIITASPVRAVVVAVPPIGRSPLPGGGHLRPADRLRRRWRHQLLWLCDRIARIPWVTPHQFPPHQHVPAAAPSYQLAVVVEHVGVQGVSVAVTTAGHAHAHPARDVHPAVPFPQIPYVPTVAPYHPSASSSPVPITAVVRRAVVALVQQVVVVDVVVQHVSLPRV</sequence>